<dbReference type="AlphaFoldDB" id="C1DIV5"/>
<evidence type="ECO:0000256" key="1">
    <source>
        <dbReference type="SAM" id="MobiDB-lite"/>
    </source>
</evidence>
<dbReference type="HOGENOM" id="CLU_1745945_0_0_6"/>
<reference evidence="2 3" key="1">
    <citation type="journal article" date="2009" name="J. Bacteriol.">
        <title>Genome sequence of Azotobacter vinelandii, an obligate aerobe specialized to support diverse anaerobic metabolic processes.</title>
        <authorList>
            <person name="Setubal J.C."/>
            <person name="dos Santos P."/>
            <person name="Goldman B.S."/>
            <person name="Ertesvag H."/>
            <person name="Espin G."/>
            <person name="Rubio L.M."/>
            <person name="Valla S."/>
            <person name="Almeida N.F."/>
            <person name="Balasubramanian D."/>
            <person name="Cromes L."/>
            <person name="Curatti L."/>
            <person name="Du Z."/>
            <person name="Godsy E."/>
            <person name="Goodner B."/>
            <person name="Hellner-Burris K."/>
            <person name="Hernandez J.A."/>
            <person name="Houmiel K."/>
            <person name="Imperial J."/>
            <person name="Kennedy C."/>
            <person name="Larson T.J."/>
            <person name="Latreille P."/>
            <person name="Ligon L.S."/>
            <person name="Lu J."/>
            <person name="Maerk M."/>
            <person name="Miller N.M."/>
            <person name="Norton S."/>
            <person name="O'Carroll I.P."/>
            <person name="Paulsen I."/>
            <person name="Raulfs E.C."/>
            <person name="Roemer R."/>
            <person name="Rosser J."/>
            <person name="Segura D."/>
            <person name="Slater S."/>
            <person name="Stricklin S.L."/>
            <person name="Studholme D.J."/>
            <person name="Sun J."/>
            <person name="Viana C.J."/>
            <person name="Wallin E."/>
            <person name="Wang B."/>
            <person name="Wheeler C."/>
            <person name="Zhu H."/>
            <person name="Dean D.R."/>
            <person name="Dixon R."/>
            <person name="Wood D."/>
        </authorList>
    </citation>
    <scope>NUCLEOTIDE SEQUENCE [LARGE SCALE GENOMIC DNA]</scope>
    <source>
        <strain evidence="3">DJ / ATCC BAA-1303</strain>
    </source>
</reference>
<dbReference type="InterPro" id="IPR036291">
    <property type="entry name" value="NAD(P)-bd_dom_sf"/>
</dbReference>
<name>C1DIV5_AZOVD</name>
<organism evidence="2 3">
    <name type="scientific">Azotobacter vinelandii (strain DJ / ATCC BAA-1303)</name>
    <dbReference type="NCBI Taxonomy" id="322710"/>
    <lineage>
        <taxon>Bacteria</taxon>
        <taxon>Pseudomonadati</taxon>
        <taxon>Pseudomonadota</taxon>
        <taxon>Gammaproteobacteria</taxon>
        <taxon>Pseudomonadales</taxon>
        <taxon>Pseudomonadaceae</taxon>
        <taxon>Azotobacter</taxon>
    </lineage>
</organism>
<keyword evidence="3" id="KW-1185">Reference proteome</keyword>
<dbReference type="RefSeq" id="WP_012703137.1">
    <property type="nucleotide sequence ID" value="NC_012560.1"/>
</dbReference>
<dbReference type="GeneID" id="88187546"/>
<dbReference type="SUPFAM" id="SSF51735">
    <property type="entry name" value="NAD(P)-binding Rossmann-fold domains"/>
    <property type="match status" value="1"/>
</dbReference>
<evidence type="ECO:0000313" key="3">
    <source>
        <dbReference type="Proteomes" id="UP000002424"/>
    </source>
</evidence>
<accession>C1DIV5</accession>
<dbReference type="eggNOG" id="COG1028">
    <property type="taxonomic scope" value="Bacteria"/>
</dbReference>
<evidence type="ECO:0000313" key="2">
    <source>
        <dbReference type="EMBL" id="ACO80774.1"/>
    </source>
</evidence>
<dbReference type="OrthoDB" id="8653364at2"/>
<gene>
    <name evidence="2" type="ordered locus">Avin_46690</name>
</gene>
<dbReference type="STRING" id="322710.Avin_46690"/>
<dbReference type="EnsemblBacteria" id="ACO80774">
    <property type="protein sequence ID" value="ACO80774"/>
    <property type="gene ID" value="Avin_46690"/>
</dbReference>
<dbReference type="Proteomes" id="UP000002424">
    <property type="component" value="Chromosome"/>
</dbReference>
<sequence>MINPVDRFRLDDRRTPMVGACRGIAFELAHGLERAAAAMLLDERRGEPARPSPASYAISEGAPHMPTRGLRANRARYGIQADRLALGYFQTKPNRAPVDDREFPARPCRRTPAGRGRAVAEPAVLLASPASDFINSQMLRLDGGPSGGV</sequence>
<feature type="region of interest" description="Disordered" evidence="1">
    <location>
        <begin position="45"/>
        <end position="68"/>
    </location>
</feature>
<proteinExistence type="predicted"/>
<feature type="region of interest" description="Disordered" evidence="1">
    <location>
        <begin position="93"/>
        <end position="115"/>
    </location>
</feature>
<dbReference type="EMBL" id="CP001157">
    <property type="protein sequence ID" value="ACO80774.1"/>
    <property type="molecule type" value="Genomic_DNA"/>
</dbReference>
<dbReference type="KEGG" id="avn:Avin_46690"/>
<protein>
    <submittedName>
        <fullName evidence="2">Uncharacterized protein</fullName>
    </submittedName>
</protein>
<dbReference type="Gene3D" id="3.40.50.720">
    <property type="entry name" value="NAD(P)-binding Rossmann-like Domain"/>
    <property type="match status" value="1"/>
</dbReference>